<dbReference type="InterPro" id="IPR050079">
    <property type="entry name" value="DEAD_box_RNA_helicase"/>
</dbReference>
<dbReference type="PANTHER" id="PTHR47959:SF17">
    <property type="entry name" value="ATP-DEPENDENT RNA HELICASE DEAD BOX FAMILY"/>
    <property type="match status" value="1"/>
</dbReference>
<dbReference type="Pfam" id="PF00271">
    <property type="entry name" value="Helicase_C"/>
    <property type="match status" value="1"/>
</dbReference>
<keyword evidence="2 7" id="KW-0378">Hydrolase</keyword>
<dbReference type="Pfam" id="PF00270">
    <property type="entry name" value="DEAD"/>
    <property type="match status" value="1"/>
</dbReference>
<dbReference type="SUPFAM" id="SSF52540">
    <property type="entry name" value="P-loop containing nucleoside triphosphate hydrolases"/>
    <property type="match status" value="1"/>
</dbReference>
<sequence length="450" mass="49758">MRFDELTLHKRLQDAIAHLGFTQTTEIQQLAIPLILAGQDVAASSRTGSGKTLAFLLPMVHRLLTQRSLTPRGPRALILTPTRELAKQVYAQLRLLVAGSNLKAGLILGGENYNDQVKLLARAPQILVGTPGRIANHHEQGALHLAGVELLILDEADRMLDLGFAKELGQINEAANHRLRQSLMFSATLAHTQFETLTESLLKDPKRITVGQEQQLHADIRQRFLLSDHLDHKQALLAQLLQSEDYQQAIVFTATRSDTERLALWCQALGISAVALSGELKQSERNAIMDGFARGHYRILFTTDIASRGLDLLHVSLVVNFDMPKAPQEYVHRIGRTGRAGAKGDALSLVGPKDWASFQAVLRLLGLEQQACEFLQLPGLEPRFTGLKPRKPPRPAPHPQQQRSKPPKQVRPQADAADKPLATPPSARPLRAPQADEDRAGFAPLRRKKE</sequence>
<evidence type="ECO:0000259" key="10">
    <source>
        <dbReference type="PROSITE" id="PS51194"/>
    </source>
</evidence>
<dbReference type="GO" id="GO:0004386">
    <property type="term" value="F:helicase activity"/>
    <property type="evidence" value="ECO:0007669"/>
    <property type="project" value="UniProtKB-KW"/>
</dbReference>
<evidence type="ECO:0000256" key="7">
    <source>
        <dbReference type="RuleBase" id="RU000492"/>
    </source>
</evidence>
<dbReference type="Proteomes" id="UP001501321">
    <property type="component" value="Unassembled WGS sequence"/>
</dbReference>
<dbReference type="InterPro" id="IPR011545">
    <property type="entry name" value="DEAD/DEAH_box_helicase_dom"/>
</dbReference>
<dbReference type="InterPro" id="IPR044742">
    <property type="entry name" value="DEAD/DEAH_RhlB"/>
</dbReference>
<accession>A0ABP8PTM9</accession>
<proteinExistence type="inferred from homology"/>
<dbReference type="RefSeq" id="WP_345009237.1">
    <property type="nucleotide sequence ID" value="NZ_BAABFC010000001.1"/>
</dbReference>
<reference evidence="13" key="1">
    <citation type="journal article" date="2019" name="Int. J. Syst. Evol. Microbiol.">
        <title>The Global Catalogue of Microorganisms (GCM) 10K type strain sequencing project: providing services to taxonomists for standard genome sequencing and annotation.</title>
        <authorList>
            <consortium name="The Broad Institute Genomics Platform"/>
            <consortium name="The Broad Institute Genome Sequencing Center for Infectious Disease"/>
            <person name="Wu L."/>
            <person name="Ma J."/>
        </authorList>
    </citation>
    <scope>NUCLEOTIDE SEQUENCE [LARGE SCALE GENOMIC DNA]</scope>
    <source>
        <strain evidence="13">JCM 32226</strain>
    </source>
</reference>
<evidence type="ECO:0000259" key="9">
    <source>
        <dbReference type="PROSITE" id="PS51192"/>
    </source>
</evidence>
<evidence type="ECO:0000256" key="2">
    <source>
        <dbReference type="ARBA" id="ARBA00022801"/>
    </source>
</evidence>
<dbReference type="CDD" id="cd00268">
    <property type="entry name" value="DEADc"/>
    <property type="match status" value="1"/>
</dbReference>
<evidence type="ECO:0000256" key="3">
    <source>
        <dbReference type="ARBA" id="ARBA00022806"/>
    </source>
</evidence>
<dbReference type="PROSITE" id="PS51194">
    <property type="entry name" value="HELICASE_CTER"/>
    <property type="match status" value="1"/>
</dbReference>
<dbReference type="CDD" id="cd18787">
    <property type="entry name" value="SF2_C_DEAD"/>
    <property type="match status" value="1"/>
</dbReference>
<dbReference type="PROSITE" id="PS51192">
    <property type="entry name" value="HELICASE_ATP_BIND_1"/>
    <property type="match status" value="1"/>
</dbReference>
<dbReference type="InterPro" id="IPR027417">
    <property type="entry name" value="P-loop_NTPase"/>
</dbReference>
<organism evidence="12 13">
    <name type="scientific">Pseudaeromonas paramecii</name>
    <dbReference type="NCBI Taxonomy" id="2138166"/>
    <lineage>
        <taxon>Bacteria</taxon>
        <taxon>Pseudomonadati</taxon>
        <taxon>Pseudomonadota</taxon>
        <taxon>Gammaproteobacteria</taxon>
        <taxon>Aeromonadales</taxon>
        <taxon>Aeromonadaceae</taxon>
        <taxon>Pseudaeromonas</taxon>
    </lineage>
</organism>
<gene>
    <name evidence="12" type="ORF">GCM10023095_02400</name>
</gene>
<dbReference type="EMBL" id="BAABFC010000001">
    <property type="protein sequence ID" value="GAA4492964.1"/>
    <property type="molecule type" value="Genomic_DNA"/>
</dbReference>
<evidence type="ECO:0000313" key="13">
    <source>
        <dbReference type="Proteomes" id="UP001501321"/>
    </source>
</evidence>
<protein>
    <submittedName>
        <fullName evidence="12">DEAD/DEAH box helicase</fullName>
    </submittedName>
</protein>
<dbReference type="InterPro" id="IPR001650">
    <property type="entry name" value="Helicase_C-like"/>
</dbReference>
<comment type="caution">
    <text evidence="12">The sequence shown here is derived from an EMBL/GenBank/DDBJ whole genome shotgun (WGS) entry which is preliminary data.</text>
</comment>
<dbReference type="SMART" id="SM00487">
    <property type="entry name" value="DEXDc"/>
    <property type="match status" value="1"/>
</dbReference>
<keyword evidence="13" id="KW-1185">Reference proteome</keyword>
<dbReference type="PANTHER" id="PTHR47959">
    <property type="entry name" value="ATP-DEPENDENT RNA HELICASE RHLE-RELATED"/>
    <property type="match status" value="1"/>
</dbReference>
<name>A0ABP8PTM9_9GAMM</name>
<dbReference type="InterPro" id="IPR014001">
    <property type="entry name" value="Helicase_ATP-bd"/>
</dbReference>
<dbReference type="InterPro" id="IPR000629">
    <property type="entry name" value="RNA-helicase_DEAD-box_CS"/>
</dbReference>
<dbReference type="SMART" id="SM00490">
    <property type="entry name" value="HELICc"/>
    <property type="match status" value="1"/>
</dbReference>
<evidence type="ECO:0000259" key="11">
    <source>
        <dbReference type="PROSITE" id="PS51195"/>
    </source>
</evidence>
<keyword evidence="3 7" id="KW-0347">Helicase</keyword>
<evidence type="ECO:0000256" key="1">
    <source>
        <dbReference type="ARBA" id="ARBA00022741"/>
    </source>
</evidence>
<evidence type="ECO:0000256" key="6">
    <source>
        <dbReference type="PROSITE-ProRule" id="PRU00552"/>
    </source>
</evidence>
<dbReference type="PROSITE" id="PS00039">
    <property type="entry name" value="DEAD_ATP_HELICASE"/>
    <property type="match status" value="1"/>
</dbReference>
<feature type="region of interest" description="Disordered" evidence="8">
    <location>
        <begin position="382"/>
        <end position="450"/>
    </location>
</feature>
<feature type="short sequence motif" description="Q motif" evidence="6">
    <location>
        <begin position="1"/>
        <end position="29"/>
    </location>
</feature>
<evidence type="ECO:0000313" key="12">
    <source>
        <dbReference type="EMBL" id="GAA4492964.1"/>
    </source>
</evidence>
<evidence type="ECO:0000256" key="4">
    <source>
        <dbReference type="ARBA" id="ARBA00022840"/>
    </source>
</evidence>
<feature type="domain" description="Helicase C-terminal" evidence="10">
    <location>
        <begin position="236"/>
        <end position="380"/>
    </location>
</feature>
<dbReference type="Gene3D" id="3.40.50.300">
    <property type="entry name" value="P-loop containing nucleotide triphosphate hydrolases"/>
    <property type="match status" value="2"/>
</dbReference>
<comment type="similarity">
    <text evidence="5 7">Belongs to the DEAD box helicase family.</text>
</comment>
<dbReference type="InterPro" id="IPR014014">
    <property type="entry name" value="RNA_helicase_DEAD_Q_motif"/>
</dbReference>
<evidence type="ECO:0000256" key="5">
    <source>
        <dbReference type="ARBA" id="ARBA00038437"/>
    </source>
</evidence>
<evidence type="ECO:0000256" key="8">
    <source>
        <dbReference type="SAM" id="MobiDB-lite"/>
    </source>
</evidence>
<feature type="domain" description="Helicase ATP-binding" evidence="9">
    <location>
        <begin position="32"/>
        <end position="207"/>
    </location>
</feature>
<dbReference type="PROSITE" id="PS51195">
    <property type="entry name" value="Q_MOTIF"/>
    <property type="match status" value="1"/>
</dbReference>
<keyword evidence="4 7" id="KW-0067">ATP-binding</keyword>
<keyword evidence="1 7" id="KW-0547">Nucleotide-binding</keyword>
<feature type="domain" description="DEAD-box RNA helicase Q" evidence="11">
    <location>
        <begin position="1"/>
        <end position="29"/>
    </location>
</feature>